<gene>
    <name evidence="1" type="ORF">AWB68_06561</name>
</gene>
<reference evidence="1" key="1">
    <citation type="submission" date="2016-01" db="EMBL/GenBank/DDBJ databases">
        <authorList>
            <person name="Peeters C."/>
        </authorList>
    </citation>
    <scope>NUCLEOTIDE SEQUENCE [LARGE SCALE GENOMIC DNA]</scope>
    <source>
        <strain evidence="1">LMG 22940</strain>
    </source>
</reference>
<proteinExistence type="predicted"/>
<name>A0A158KP90_9BURK</name>
<evidence type="ECO:0000313" key="2">
    <source>
        <dbReference type="Proteomes" id="UP000054770"/>
    </source>
</evidence>
<protein>
    <submittedName>
        <fullName evidence="1">Uncharacterized protein</fullName>
    </submittedName>
</protein>
<sequence>MTRRFELLISEEDLGLVDRVGDATFSVTSSISLDGARISVLETMEEGLAAQWAHILDGRNKAYVARVLEGTDVVSERCVRNPKWRQE</sequence>
<evidence type="ECO:0000313" key="1">
    <source>
        <dbReference type="EMBL" id="SAL82543.1"/>
    </source>
</evidence>
<accession>A0A158KP90</accession>
<comment type="caution">
    <text evidence="1">The sequence shown here is derived from an EMBL/GenBank/DDBJ whole genome shotgun (WGS) entry which is preliminary data.</text>
</comment>
<dbReference type="AlphaFoldDB" id="A0A158KP90"/>
<organism evidence="1 2">
    <name type="scientific">Caballeronia choica</name>
    <dbReference type="NCBI Taxonomy" id="326476"/>
    <lineage>
        <taxon>Bacteria</taxon>
        <taxon>Pseudomonadati</taxon>
        <taxon>Pseudomonadota</taxon>
        <taxon>Betaproteobacteria</taxon>
        <taxon>Burkholderiales</taxon>
        <taxon>Burkholderiaceae</taxon>
        <taxon>Caballeronia</taxon>
    </lineage>
</organism>
<keyword evidence="2" id="KW-1185">Reference proteome</keyword>
<dbReference type="EMBL" id="FCON02000121">
    <property type="protein sequence ID" value="SAL82543.1"/>
    <property type="molecule type" value="Genomic_DNA"/>
</dbReference>
<dbReference type="Proteomes" id="UP000054770">
    <property type="component" value="Unassembled WGS sequence"/>
</dbReference>